<evidence type="ECO:0000256" key="3">
    <source>
        <dbReference type="ARBA" id="ARBA00022806"/>
    </source>
</evidence>
<dbReference type="PANTHER" id="PTHR10887:SF341">
    <property type="entry name" value="NFX1-TYPE ZINC FINGER-CONTAINING PROTEIN 1"/>
    <property type="match status" value="1"/>
</dbReference>
<organism evidence="8 9">
    <name type="scientific">Stylophora pistillata</name>
    <name type="common">Smooth cauliflower coral</name>
    <dbReference type="NCBI Taxonomy" id="50429"/>
    <lineage>
        <taxon>Eukaryota</taxon>
        <taxon>Metazoa</taxon>
        <taxon>Cnidaria</taxon>
        <taxon>Anthozoa</taxon>
        <taxon>Hexacorallia</taxon>
        <taxon>Scleractinia</taxon>
        <taxon>Astrocoeniina</taxon>
        <taxon>Pocilloporidae</taxon>
        <taxon>Stylophora</taxon>
    </lineage>
</organism>
<reference evidence="9" key="1">
    <citation type="journal article" date="2017" name="bioRxiv">
        <title>Comparative analysis of the genomes of Stylophora pistillata and Acropora digitifera provides evidence for extensive differences between species of corals.</title>
        <authorList>
            <person name="Voolstra C.R."/>
            <person name="Li Y."/>
            <person name="Liew Y.J."/>
            <person name="Baumgarten S."/>
            <person name="Zoccola D."/>
            <person name="Flot J.-F."/>
            <person name="Tambutte S."/>
            <person name="Allemand D."/>
            <person name="Aranda M."/>
        </authorList>
    </citation>
    <scope>NUCLEOTIDE SEQUENCE [LARGE SCALE GENOMIC DNA]</scope>
</reference>
<keyword evidence="4" id="KW-0067">ATP-binding</keyword>
<evidence type="ECO:0000256" key="5">
    <source>
        <dbReference type="SAM" id="MobiDB-lite"/>
    </source>
</evidence>
<dbReference type="GO" id="GO:0004386">
    <property type="term" value="F:helicase activity"/>
    <property type="evidence" value="ECO:0007669"/>
    <property type="project" value="UniProtKB-KW"/>
</dbReference>
<feature type="region of interest" description="Disordered" evidence="5">
    <location>
        <begin position="1056"/>
        <end position="1096"/>
    </location>
</feature>
<dbReference type="InterPro" id="IPR041677">
    <property type="entry name" value="DNA2/NAM7_AAA_11"/>
</dbReference>
<dbReference type="CDD" id="cd18808">
    <property type="entry name" value="SF1_C_Upf1"/>
    <property type="match status" value="1"/>
</dbReference>
<feature type="compositionally biased region" description="Basic and acidic residues" evidence="5">
    <location>
        <begin position="1683"/>
        <end position="1692"/>
    </location>
</feature>
<protein>
    <submittedName>
        <fullName evidence="8">Helicase required for RNAi-mediated heterochromatin assembly 1</fullName>
    </submittedName>
</protein>
<keyword evidence="9" id="KW-1185">Reference proteome</keyword>
<feature type="region of interest" description="Disordered" evidence="5">
    <location>
        <begin position="1535"/>
        <end position="1907"/>
    </location>
</feature>
<keyword evidence="3 8" id="KW-0347">Helicase</keyword>
<proteinExistence type="predicted"/>
<dbReference type="FunFam" id="3.40.50.300:FF:000326">
    <property type="entry name" value="P-loop containing nucleoside triphosphate hydrolase"/>
    <property type="match status" value="1"/>
</dbReference>
<feature type="compositionally biased region" description="Basic and acidic residues" evidence="5">
    <location>
        <begin position="1786"/>
        <end position="1816"/>
    </location>
</feature>
<keyword evidence="2" id="KW-0378">Hydrolase</keyword>
<dbReference type="Gene3D" id="3.40.50.300">
    <property type="entry name" value="P-loop containing nucleotide triphosphate hydrolases"/>
    <property type="match status" value="2"/>
</dbReference>
<dbReference type="Pfam" id="PF13087">
    <property type="entry name" value="AAA_12"/>
    <property type="match status" value="1"/>
</dbReference>
<feature type="domain" description="DNA2/NAM7 helicase helicase" evidence="6">
    <location>
        <begin position="843"/>
        <end position="1277"/>
    </location>
</feature>
<dbReference type="InterPro" id="IPR027417">
    <property type="entry name" value="P-loop_NTPase"/>
</dbReference>
<dbReference type="InterPro" id="IPR041679">
    <property type="entry name" value="DNA2/NAM7-like_C"/>
</dbReference>
<dbReference type="PANTHER" id="PTHR10887">
    <property type="entry name" value="DNA2/NAM7 HELICASE FAMILY"/>
    <property type="match status" value="1"/>
</dbReference>
<dbReference type="SUPFAM" id="SSF52540">
    <property type="entry name" value="P-loop containing nucleoside triphosphate hydrolases"/>
    <property type="match status" value="1"/>
</dbReference>
<dbReference type="GO" id="GO:0005524">
    <property type="term" value="F:ATP binding"/>
    <property type="evidence" value="ECO:0007669"/>
    <property type="project" value="UniProtKB-KW"/>
</dbReference>
<dbReference type="EMBL" id="LSMT01000386">
    <property type="protein sequence ID" value="PFX18911.1"/>
    <property type="molecule type" value="Genomic_DNA"/>
</dbReference>
<comment type="caution">
    <text evidence="8">The sequence shown here is derived from an EMBL/GenBank/DDBJ whole genome shotgun (WGS) entry which is preliminary data.</text>
</comment>
<dbReference type="GO" id="GO:0031380">
    <property type="term" value="C:nuclear RNA-directed RNA polymerase complex"/>
    <property type="evidence" value="ECO:0007669"/>
    <property type="project" value="TreeGrafter"/>
</dbReference>
<dbReference type="InterPro" id="IPR045055">
    <property type="entry name" value="DNA2/NAM7-like"/>
</dbReference>
<dbReference type="GO" id="GO:0031048">
    <property type="term" value="P:regulatory ncRNA-mediated heterochromatin formation"/>
    <property type="evidence" value="ECO:0007669"/>
    <property type="project" value="TreeGrafter"/>
</dbReference>
<evidence type="ECO:0000259" key="7">
    <source>
        <dbReference type="Pfam" id="PF13087"/>
    </source>
</evidence>
<gene>
    <name evidence="8" type="primary">hrr1</name>
    <name evidence="8" type="ORF">AWC38_SpisGene16702</name>
</gene>
<feature type="compositionally biased region" description="Polar residues" evidence="5">
    <location>
        <begin position="1717"/>
        <end position="1734"/>
    </location>
</feature>
<evidence type="ECO:0000259" key="6">
    <source>
        <dbReference type="Pfam" id="PF13086"/>
    </source>
</evidence>
<dbReference type="OrthoDB" id="2423195at2759"/>
<feature type="compositionally biased region" description="Polar residues" evidence="5">
    <location>
        <begin position="1663"/>
        <end position="1674"/>
    </location>
</feature>
<dbReference type="GO" id="GO:0005694">
    <property type="term" value="C:chromosome"/>
    <property type="evidence" value="ECO:0007669"/>
    <property type="project" value="UniProtKB-ARBA"/>
</dbReference>
<feature type="compositionally biased region" description="Polar residues" evidence="5">
    <location>
        <begin position="1542"/>
        <end position="1560"/>
    </location>
</feature>
<dbReference type="Proteomes" id="UP000225706">
    <property type="component" value="Unassembled WGS sequence"/>
</dbReference>
<evidence type="ECO:0000256" key="1">
    <source>
        <dbReference type="ARBA" id="ARBA00022741"/>
    </source>
</evidence>
<feature type="compositionally biased region" description="Basic and acidic residues" evidence="5">
    <location>
        <begin position="1087"/>
        <end position="1096"/>
    </location>
</feature>
<keyword evidence="1" id="KW-0547">Nucleotide-binding</keyword>
<dbReference type="Pfam" id="PF13086">
    <property type="entry name" value="AAA_11"/>
    <property type="match status" value="1"/>
</dbReference>
<feature type="domain" description="DNA2/NAM7 helicase-like C-terminal" evidence="7">
    <location>
        <begin position="1287"/>
        <end position="1473"/>
    </location>
</feature>
<feature type="compositionally biased region" description="Basic and acidic residues" evidence="5">
    <location>
        <begin position="1737"/>
        <end position="1778"/>
    </location>
</feature>
<dbReference type="GO" id="GO:0016787">
    <property type="term" value="F:hydrolase activity"/>
    <property type="evidence" value="ECO:0007669"/>
    <property type="project" value="UniProtKB-KW"/>
</dbReference>
<accession>A0A2B4RMS3</accession>
<evidence type="ECO:0000256" key="2">
    <source>
        <dbReference type="ARBA" id="ARBA00022801"/>
    </source>
</evidence>
<evidence type="ECO:0000256" key="4">
    <source>
        <dbReference type="ARBA" id="ARBA00022840"/>
    </source>
</evidence>
<evidence type="ECO:0000313" key="9">
    <source>
        <dbReference type="Proteomes" id="UP000225706"/>
    </source>
</evidence>
<sequence length="1907" mass="216917">MVADTTSVNRSTARSIVARYIREGRIAERPRGGANNVRVDNEIRLPERHFERQLYVNFGTNKPRAKKTPMLYHKRLLENFIENQKLEDKKQKSAGSTVTKRTPEVFVQQLRQFVKDAEQNDSFCEFGESERPALIDLLKENLKLCGVVVRKCTYSAHHYKASVLIKENCKAQDGHSALTEHVIDVENESHRGYDLRVGDIVEVTQCRRKEGVAMEPEVIKCYQRDQTEIYSFLTVLSASEGSTAALTELARCTAVWDYILERSKEQYDTTMAVQILSIVDKICSGAQKNMSHTVIQLVKKFQQSAFFKTFFPDFINEMTEDVSLVQWILEHVISAFLAAGPHVLPMAKVLLYKLVDNSTNLETAIENGRAAIDFLTKLSSIIALEVPQGGEDIQALQWKDLPLIPVVEEIREPMLNGRNCKYFDHVLTMSTILCQVYVGYLYHYLWSKTREAGYLVGVTIRLESALDLVKKIERAKERHWREPCNESILKNFPKPSRCTAVWDYILERSKEQYDTTMAVQILSIVDKICSGAQRNMPHPVIQLVKKFQQSAFFKTFFPDFVNKMTEDVSLVQRILEHVITAFPAAGPHVLPMAKALMYKLVDNSTNFETAIENGRAAIDFITKLSSIIALEVPQGSEDIQALQWKDLPLIPVVEEIREPRLKTDDLPKIRKERPYSSEEEYLNTYSRLLREECFYKLRNGISDFLTNGSKCSSKDMTMYRIVRITLCDKANDLSEAEFITQMQEVTNKNDGAYMARSQTFYQAFASAMEVLQRKEHVPFKEFLVYPESNYMEPPEYLTDIKSPPNWEIIFHKESLSCQEEESSYSPLKDLERMRMNSNFKPKLDPTQLAAVELALKNKLVLIQGPPGTGKSFVGVRLVRLLLSMKVPQSHGPILVVTYKNHALDNFLEALAKDSCPDEKIVRVGNLPDDADEKLKKLLLREVGRNWPQGLFDRKRTLTGKLWALQPSVRSAYQKLAFSSIFNAEMFLEEASADQIRSLLKENEREPVHGKELETLLKKVIKDGDRVGVRNNARLLELVKNALQRWLPEQEEFDKFVSDKQEPKAKRNVAPALAKRKRKEDPEQENPSDTRDPSVEEKERLLALDKDICDEEDEKIAQDVVHKDQDKRDPSCGTKERKLVCVDETKVIPHRKLLDSVKVWDLKKEERVQLVYVFQRNFYKKACADFLEKSSWYTEIHQQLKELRNQRNIEVMKKCHVIGMTVTGATMRANLLADIKPSVMIVEEAAEILEAQLVAVIPPSVQHLIMIGDHEQLKPTVHFHRLKKHHHLDLSLFERLINCKLPYIQLGFQCRMRDDIVDLLRELKIYDNLQTKQELVQSNDLPPCVASSIYFWTHTDWEDESKNSHSKRNITEAKKITEVARTFREREVPPSKITVLCSYRGQVDEVKKHFRKEDKLSDIKVTTIDSFQGQENDIILISLVRSNNIPTIGYLSSMNRLCVAISRARCGLYLFGNDTHFARKSRGWRVIRDSMRKKHCVGRVFPFCLGDKVRGDGYHGSPPTRDENRGSTIINAQNVLIGGGDGSVNTMNVDRGNSPSGTTTPRRLEMPPPPSGKTPVQDPKSPSPSPVSSPLRMERSDTGADSSSVPLHGNERDGSVVVDARPNEITGVESEKDARMPIQEAPAADDASLDLNDMENMKERPEQESGTPGKSTSDSPVAVDESVPSDKDARRPMQEAPEPQKSPESVEFENMKERPVQESKNATSDSSIKGDNALTSGKEARRPTQESTEQEKSPPGSSKEESIKEMPIEELADERHSEETAVQESEETPKKEDESRSHPVRHVYQEGDLKEQKKETLAQETINQSGEETDSQCPDDPVQETQGLGKVKEDEDLRPYKDVECSEATTRCETESKDSREEALPTQETMAAGKGPFEETGLEVGVKGHPTD</sequence>
<dbReference type="InterPro" id="IPR047187">
    <property type="entry name" value="SF1_C_Upf1"/>
</dbReference>
<name>A0A2B4RMS3_STYPI</name>
<feature type="compositionally biased region" description="Basic and acidic residues" evidence="5">
    <location>
        <begin position="1845"/>
        <end position="1878"/>
    </location>
</feature>
<evidence type="ECO:0000313" key="8">
    <source>
        <dbReference type="EMBL" id="PFX18911.1"/>
    </source>
</evidence>